<keyword evidence="5" id="KW-0808">Transferase</keyword>
<evidence type="ECO:0000256" key="3">
    <source>
        <dbReference type="ARBA" id="ARBA00009119"/>
    </source>
</evidence>
<evidence type="ECO:0000256" key="9">
    <source>
        <dbReference type="ARBA" id="ARBA00022833"/>
    </source>
</evidence>
<dbReference type="InterPro" id="IPR004162">
    <property type="entry name" value="SINA-like_animal"/>
</dbReference>
<keyword evidence="7 10" id="KW-0863">Zinc-finger</keyword>
<dbReference type="PANTHER" id="PTHR45877:SF2">
    <property type="entry name" value="E3 UBIQUITIN-PROTEIN LIGASE SINA-RELATED"/>
    <property type="match status" value="1"/>
</dbReference>
<evidence type="ECO:0000256" key="10">
    <source>
        <dbReference type="PROSITE-ProRule" id="PRU00455"/>
    </source>
</evidence>
<evidence type="ECO:0000256" key="7">
    <source>
        <dbReference type="ARBA" id="ARBA00022771"/>
    </source>
</evidence>
<dbReference type="FunFam" id="3.30.40.10:FF:000041">
    <property type="entry name" value="E3 ubiquitin-protein ligase SINAT3"/>
    <property type="match status" value="1"/>
</dbReference>
<keyword evidence="9" id="KW-0862">Zinc</keyword>
<dbReference type="AlphaFoldDB" id="A0A2G9UGA8"/>
<evidence type="ECO:0000313" key="13">
    <source>
        <dbReference type="EMBL" id="PIO69274.1"/>
    </source>
</evidence>
<dbReference type="GO" id="GO:0061630">
    <property type="term" value="F:ubiquitin protein ligase activity"/>
    <property type="evidence" value="ECO:0007669"/>
    <property type="project" value="UniProtKB-EC"/>
</dbReference>
<dbReference type="PANTHER" id="PTHR45877">
    <property type="entry name" value="E3 UBIQUITIN-PROTEIN LIGASE SIAH2"/>
    <property type="match status" value="1"/>
</dbReference>
<evidence type="ECO:0000313" key="14">
    <source>
        <dbReference type="Proteomes" id="UP000230423"/>
    </source>
</evidence>
<dbReference type="Pfam" id="PF21361">
    <property type="entry name" value="Sina_ZnF"/>
    <property type="match status" value="1"/>
</dbReference>
<evidence type="ECO:0000256" key="1">
    <source>
        <dbReference type="ARBA" id="ARBA00000900"/>
    </source>
</evidence>
<evidence type="ECO:0000256" key="6">
    <source>
        <dbReference type="ARBA" id="ARBA00022723"/>
    </source>
</evidence>
<dbReference type="OrthoDB" id="941555at2759"/>
<evidence type="ECO:0000256" key="11">
    <source>
        <dbReference type="SAM" id="Phobius"/>
    </source>
</evidence>
<evidence type="ECO:0000256" key="4">
    <source>
        <dbReference type="ARBA" id="ARBA00012483"/>
    </source>
</evidence>
<name>A0A2G9UGA8_TELCI</name>
<dbReference type="GO" id="GO:0031624">
    <property type="term" value="F:ubiquitin conjugating enzyme binding"/>
    <property type="evidence" value="ECO:0007669"/>
    <property type="project" value="TreeGrafter"/>
</dbReference>
<dbReference type="SUPFAM" id="SSF49599">
    <property type="entry name" value="TRAF domain-like"/>
    <property type="match status" value="1"/>
</dbReference>
<evidence type="ECO:0000256" key="2">
    <source>
        <dbReference type="ARBA" id="ARBA00004906"/>
    </source>
</evidence>
<sequence length="118" mass="13530">SVRNLGLEKIANTVRFPCKFASSGCPLFFYHFDKVEHEETCECRPYSCPCPGAACKWQGALNDVMDHLKKVHKSITTLQGRVTFSIPASILFQFVLILLIIWFYLRLKNAVHIVDLRK</sequence>
<keyword evidence="11" id="KW-1133">Transmembrane helix</keyword>
<keyword evidence="11" id="KW-0472">Membrane</keyword>
<organism evidence="13 14">
    <name type="scientific">Teladorsagia circumcincta</name>
    <name type="common">Brown stomach worm</name>
    <name type="synonym">Ostertagia circumcincta</name>
    <dbReference type="NCBI Taxonomy" id="45464"/>
    <lineage>
        <taxon>Eukaryota</taxon>
        <taxon>Metazoa</taxon>
        <taxon>Ecdysozoa</taxon>
        <taxon>Nematoda</taxon>
        <taxon>Chromadorea</taxon>
        <taxon>Rhabditida</taxon>
        <taxon>Rhabditina</taxon>
        <taxon>Rhabditomorpha</taxon>
        <taxon>Strongyloidea</taxon>
        <taxon>Trichostrongylidae</taxon>
        <taxon>Teladorsagia</taxon>
    </lineage>
</organism>
<evidence type="ECO:0000256" key="5">
    <source>
        <dbReference type="ARBA" id="ARBA00022679"/>
    </source>
</evidence>
<proteinExistence type="inferred from homology"/>
<comment type="similarity">
    <text evidence="3">Belongs to the SINA (Seven in absentia) family.</text>
</comment>
<feature type="transmembrane region" description="Helical" evidence="11">
    <location>
        <begin position="82"/>
        <end position="105"/>
    </location>
</feature>
<comment type="catalytic activity">
    <reaction evidence="1">
        <text>S-ubiquitinyl-[E2 ubiquitin-conjugating enzyme]-L-cysteine + [acceptor protein]-L-lysine = [E2 ubiquitin-conjugating enzyme]-L-cysteine + N(6)-ubiquitinyl-[acceptor protein]-L-lysine.</text>
        <dbReference type="EC" id="2.3.2.27"/>
    </reaction>
</comment>
<dbReference type="GO" id="GO:0043161">
    <property type="term" value="P:proteasome-mediated ubiquitin-dependent protein catabolic process"/>
    <property type="evidence" value="ECO:0007669"/>
    <property type="project" value="TreeGrafter"/>
</dbReference>
<dbReference type="GO" id="GO:0008270">
    <property type="term" value="F:zinc ion binding"/>
    <property type="evidence" value="ECO:0007669"/>
    <property type="project" value="UniProtKB-KW"/>
</dbReference>
<dbReference type="EC" id="2.3.2.27" evidence="4"/>
<feature type="non-terminal residue" evidence="13">
    <location>
        <position position="1"/>
    </location>
</feature>
<dbReference type="Gene3D" id="3.30.40.10">
    <property type="entry name" value="Zinc/RING finger domain, C3HC4 (zinc finger)"/>
    <property type="match status" value="1"/>
</dbReference>
<keyword evidence="11" id="KW-0812">Transmembrane</keyword>
<accession>A0A2G9UGA8</accession>
<comment type="pathway">
    <text evidence="2">Protein modification; protein ubiquitination.</text>
</comment>
<dbReference type="Proteomes" id="UP000230423">
    <property type="component" value="Unassembled WGS sequence"/>
</dbReference>
<protein>
    <recommendedName>
        <fullName evidence="4">RING-type E3 ubiquitin transferase</fullName>
        <ecNumber evidence="4">2.3.2.27</ecNumber>
    </recommendedName>
</protein>
<evidence type="ECO:0000256" key="8">
    <source>
        <dbReference type="ARBA" id="ARBA00022786"/>
    </source>
</evidence>
<dbReference type="UniPathway" id="UPA00143"/>
<dbReference type="GO" id="GO:0016567">
    <property type="term" value="P:protein ubiquitination"/>
    <property type="evidence" value="ECO:0007669"/>
    <property type="project" value="UniProtKB-UniPathway"/>
</dbReference>
<gene>
    <name evidence="13" type="ORF">TELCIR_08910</name>
</gene>
<dbReference type="InterPro" id="IPR013083">
    <property type="entry name" value="Znf_RING/FYVE/PHD"/>
</dbReference>
<keyword evidence="14" id="KW-1185">Reference proteome</keyword>
<keyword evidence="6" id="KW-0479">Metal-binding</keyword>
<keyword evidence="8" id="KW-0833">Ubl conjugation pathway</keyword>
<evidence type="ECO:0000259" key="12">
    <source>
        <dbReference type="PROSITE" id="PS51081"/>
    </source>
</evidence>
<dbReference type="EMBL" id="KZ346719">
    <property type="protein sequence ID" value="PIO69274.1"/>
    <property type="molecule type" value="Genomic_DNA"/>
</dbReference>
<dbReference type="GO" id="GO:0005737">
    <property type="term" value="C:cytoplasm"/>
    <property type="evidence" value="ECO:0007669"/>
    <property type="project" value="TreeGrafter"/>
</dbReference>
<dbReference type="PROSITE" id="PS51081">
    <property type="entry name" value="ZF_SIAH"/>
    <property type="match status" value="1"/>
</dbReference>
<dbReference type="InterPro" id="IPR013010">
    <property type="entry name" value="Znf_SIAH"/>
</dbReference>
<reference evidence="13 14" key="1">
    <citation type="submission" date="2015-09" db="EMBL/GenBank/DDBJ databases">
        <title>Draft genome of the parasitic nematode Teladorsagia circumcincta isolate WARC Sus (inbred).</title>
        <authorList>
            <person name="Mitreva M."/>
        </authorList>
    </citation>
    <scope>NUCLEOTIDE SEQUENCE [LARGE SCALE GENOMIC DNA]</scope>
    <source>
        <strain evidence="13 14">S</strain>
    </source>
</reference>
<feature type="domain" description="SIAH-type" evidence="12">
    <location>
        <begin position="13"/>
        <end position="73"/>
    </location>
</feature>